<reference evidence="2" key="1">
    <citation type="submission" date="2021-02" db="EMBL/GenBank/DDBJ databases">
        <authorList>
            <person name="Dougan E. K."/>
            <person name="Rhodes N."/>
            <person name="Thang M."/>
            <person name="Chan C."/>
        </authorList>
    </citation>
    <scope>NUCLEOTIDE SEQUENCE</scope>
</reference>
<evidence type="ECO:0000313" key="3">
    <source>
        <dbReference type="Proteomes" id="UP000604046"/>
    </source>
</evidence>
<dbReference type="AlphaFoldDB" id="A0A812JEA3"/>
<dbReference type="Proteomes" id="UP000604046">
    <property type="component" value="Unassembled WGS sequence"/>
</dbReference>
<name>A0A812JEA3_9DINO</name>
<dbReference type="OrthoDB" id="432624at2759"/>
<proteinExistence type="predicted"/>
<keyword evidence="3" id="KW-1185">Reference proteome</keyword>
<feature type="region of interest" description="Disordered" evidence="1">
    <location>
        <begin position="333"/>
        <end position="372"/>
    </location>
</feature>
<sequence>MTVRGRTNAVVVLEPLAADDSETCVRVLAETLPAQALAQVQFVRVDNPSQKFWEQLRVICPNLQVLALDPVHLAMTYEFASSRKRTPGSSMLRRILQKFTAVESAHTAEQWGRVFTGSDGRVLSREEEMLRNHIENRSMRLRDAEHILAQINSEIPFFVRVDFIRAIAALCAVYSHEVIRVAPGPNRQVYKLLHSATAVNRAEWYFNNTRLQHMLEARRLPLLPTGTTSNESLRREINVWFRETFKLHQTSLRLKLQVLKLAKNLSHNSALYRPTTRQMKHAELLARASARPLWSYVEWQNWCRELAHDKMPDKADLPLYRERKRQQAVVKKAACKKPAASPQTRKKVHRTPHTLKRKDTLRRAGARGHMRP</sequence>
<protein>
    <submittedName>
        <fullName evidence="2">Uncharacterized protein</fullName>
    </submittedName>
</protein>
<gene>
    <name evidence="2" type="ORF">SNAT2548_LOCUS5981</name>
</gene>
<dbReference type="EMBL" id="CAJNDS010000391">
    <property type="protein sequence ID" value="CAE7200950.1"/>
    <property type="molecule type" value="Genomic_DNA"/>
</dbReference>
<evidence type="ECO:0000256" key="1">
    <source>
        <dbReference type="SAM" id="MobiDB-lite"/>
    </source>
</evidence>
<feature type="compositionally biased region" description="Basic residues" evidence="1">
    <location>
        <begin position="363"/>
        <end position="372"/>
    </location>
</feature>
<evidence type="ECO:0000313" key="2">
    <source>
        <dbReference type="EMBL" id="CAE7200950.1"/>
    </source>
</evidence>
<accession>A0A812JEA3</accession>
<organism evidence="2 3">
    <name type="scientific">Symbiodinium natans</name>
    <dbReference type="NCBI Taxonomy" id="878477"/>
    <lineage>
        <taxon>Eukaryota</taxon>
        <taxon>Sar</taxon>
        <taxon>Alveolata</taxon>
        <taxon>Dinophyceae</taxon>
        <taxon>Suessiales</taxon>
        <taxon>Symbiodiniaceae</taxon>
        <taxon>Symbiodinium</taxon>
    </lineage>
</organism>
<feature type="compositionally biased region" description="Basic residues" evidence="1">
    <location>
        <begin position="344"/>
        <end position="356"/>
    </location>
</feature>
<comment type="caution">
    <text evidence="2">The sequence shown here is derived from an EMBL/GenBank/DDBJ whole genome shotgun (WGS) entry which is preliminary data.</text>
</comment>